<accession>A0ABR0QAM4</accession>
<dbReference type="Proteomes" id="UP001358586">
    <property type="component" value="Chromosome 4"/>
</dbReference>
<keyword evidence="1" id="KW-0812">Transmembrane</keyword>
<keyword evidence="3" id="KW-1185">Reference proteome</keyword>
<evidence type="ECO:0000256" key="1">
    <source>
        <dbReference type="SAM" id="Phobius"/>
    </source>
</evidence>
<organism evidence="2 3">
    <name type="scientific">Gossypium arboreum</name>
    <name type="common">Tree cotton</name>
    <name type="synonym">Gossypium nanking</name>
    <dbReference type="NCBI Taxonomy" id="29729"/>
    <lineage>
        <taxon>Eukaryota</taxon>
        <taxon>Viridiplantae</taxon>
        <taxon>Streptophyta</taxon>
        <taxon>Embryophyta</taxon>
        <taxon>Tracheophyta</taxon>
        <taxon>Spermatophyta</taxon>
        <taxon>Magnoliopsida</taxon>
        <taxon>eudicotyledons</taxon>
        <taxon>Gunneridae</taxon>
        <taxon>Pentapetalae</taxon>
        <taxon>rosids</taxon>
        <taxon>malvids</taxon>
        <taxon>Malvales</taxon>
        <taxon>Malvaceae</taxon>
        <taxon>Malvoideae</taxon>
        <taxon>Gossypium</taxon>
    </lineage>
</organism>
<feature type="transmembrane region" description="Helical" evidence="1">
    <location>
        <begin position="49"/>
        <end position="68"/>
    </location>
</feature>
<evidence type="ECO:0000313" key="2">
    <source>
        <dbReference type="EMBL" id="KAK5836380.1"/>
    </source>
</evidence>
<gene>
    <name evidence="2" type="ORF">PVK06_012167</name>
</gene>
<reference evidence="2 3" key="1">
    <citation type="submission" date="2023-03" db="EMBL/GenBank/DDBJ databases">
        <title>WGS of Gossypium arboreum.</title>
        <authorList>
            <person name="Yu D."/>
        </authorList>
    </citation>
    <scope>NUCLEOTIDE SEQUENCE [LARGE SCALE GENOMIC DNA]</scope>
    <source>
        <tissue evidence="2">Leaf</tissue>
    </source>
</reference>
<comment type="caution">
    <text evidence="2">The sequence shown here is derived from an EMBL/GenBank/DDBJ whole genome shotgun (WGS) entry which is preliminary data.</text>
</comment>
<dbReference type="EMBL" id="JARKNE010000004">
    <property type="protein sequence ID" value="KAK5836380.1"/>
    <property type="molecule type" value="Genomic_DNA"/>
</dbReference>
<keyword evidence="1" id="KW-0472">Membrane</keyword>
<keyword evidence="1" id="KW-1133">Transmembrane helix</keyword>
<sequence>MGVSSKPDVNVSMEEEFVLEDEDVAIEMMNGIPSITFLDHVHRFIERKITLFVVIKLLGMKIGFYTLLNKLSLL</sequence>
<evidence type="ECO:0000313" key="3">
    <source>
        <dbReference type="Proteomes" id="UP001358586"/>
    </source>
</evidence>
<protein>
    <submittedName>
        <fullName evidence="2">Uncharacterized protein</fullName>
    </submittedName>
</protein>
<name>A0ABR0QAM4_GOSAR</name>
<proteinExistence type="predicted"/>